<organism evidence="2 3">
    <name type="scientific">Parnassius apollo</name>
    <name type="common">Apollo butterfly</name>
    <name type="synonym">Papilio apollo</name>
    <dbReference type="NCBI Taxonomy" id="110799"/>
    <lineage>
        <taxon>Eukaryota</taxon>
        <taxon>Metazoa</taxon>
        <taxon>Ecdysozoa</taxon>
        <taxon>Arthropoda</taxon>
        <taxon>Hexapoda</taxon>
        <taxon>Insecta</taxon>
        <taxon>Pterygota</taxon>
        <taxon>Neoptera</taxon>
        <taxon>Endopterygota</taxon>
        <taxon>Lepidoptera</taxon>
        <taxon>Glossata</taxon>
        <taxon>Ditrysia</taxon>
        <taxon>Papilionoidea</taxon>
        <taxon>Papilionidae</taxon>
        <taxon>Parnassiinae</taxon>
        <taxon>Parnassini</taxon>
        <taxon>Parnassius</taxon>
        <taxon>Parnassius</taxon>
    </lineage>
</organism>
<accession>A0A8S3WCY4</accession>
<feature type="region of interest" description="Disordered" evidence="1">
    <location>
        <begin position="58"/>
        <end position="97"/>
    </location>
</feature>
<keyword evidence="3" id="KW-1185">Reference proteome</keyword>
<evidence type="ECO:0000313" key="3">
    <source>
        <dbReference type="Proteomes" id="UP000691718"/>
    </source>
</evidence>
<sequence>MLRNRCCGYGNRVWQRVAACGSCNYQRRGPHAERVHEAGMQELRGHVLRVAARGSCTYRHRSPRGRRRRRGGGARLSGRCHAAGARRPRPRSAGAGTARGRVACGSAWPRVAAALTGVVVRAVESDDVAAARVEAAGALLRARAGRVHEARVQELRGGVLHVAARGHVWQLHLPAS</sequence>
<feature type="compositionally biased region" description="Basic residues" evidence="1">
    <location>
        <begin position="58"/>
        <end position="72"/>
    </location>
</feature>
<gene>
    <name evidence="2" type="ORF">PAPOLLO_LOCUS4526</name>
</gene>
<dbReference type="Proteomes" id="UP000691718">
    <property type="component" value="Unassembled WGS sequence"/>
</dbReference>
<proteinExistence type="predicted"/>
<name>A0A8S3WCY4_PARAO</name>
<evidence type="ECO:0000313" key="2">
    <source>
        <dbReference type="EMBL" id="CAG4952016.1"/>
    </source>
</evidence>
<protein>
    <submittedName>
        <fullName evidence="2">(apollo) hypothetical protein</fullName>
    </submittedName>
</protein>
<evidence type="ECO:0000256" key="1">
    <source>
        <dbReference type="SAM" id="MobiDB-lite"/>
    </source>
</evidence>
<comment type="caution">
    <text evidence="2">The sequence shown here is derived from an EMBL/GenBank/DDBJ whole genome shotgun (WGS) entry which is preliminary data.</text>
</comment>
<reference evidence="2" key="1">
    <citation type="submission" date="2021-04" db="EMBL/GenBank/DDBJ databases">
        <authorList>
            <person name="Tunstrom K."/>
        </authorList>
    </citation>
    <scope>NUCLEOTIDE SEQUENCE</scope>
</reference>
<dbReference type="AlphaFoldDB" id="A0A8S3WCY4"/>
<dbReference type="EMBL" id="CAJQZP010000280">
    <property type="protein sequence ID" value="CAG4952016.1"/>
    <property type="molecule type" value="Genomic_DNA"/>
</dbReference>